<protein>
    <submittedName>
        <fullName evidence="2">Enolase</fullName>
    </submittedName>
</protein>
<accession>A0ABQ6YAX1</accession>
<dbReference type="Proteomes" id="UP000771797">
    <property type="component" value="Unassembled WGS sequence"/>
</dbReference>
<proteinExistence type="predicted"/>
<dbReference type="PANTHER" id="PTHR34387:SF2">
    <property type="entry name" value="SLR1258 PROTEIN"/>
    <property type="match status" value="1"/>
</dbReference>
<feature type="signal peptide" evidence="1">
    <location>
        <begin position="1"/>
        <end position="21"/>
    </location>
</feature>
<dbReference type="PROSITE" id="PS51257">
    <property type="entry name" value="PROKAR_LIPOPROTEIN"/>
    <property type="match status" value="1"/>
</dbReference>
<dbReference type="Pfam" id="PF04402">
    <property type="entry name" value="SIMPL"/>
    <property type="match status" value="1"/>
</dbReference>
<sequence>MRNKPALFVVALAVLGLSACGTDSGTTNGERDTITVSGEGKVSGQPDIFNLQATARETGDDIATMKDRVDDQVKAMLDLADSLDIDEKDVTATDIRVTPQWQYQPERKLIGHEVAREVRFQVNGIEVYAELADGLTKLGLKDISPAGTDISNAAELNQQALETAVEDARAKAEIVAKAADRKLGPAITINVQGQSHPAPMMRAAMAKGAVQESYRPGEQELSAQVMVTFQLR</sequence>
<dbReference type="Gene3D" id="3.30.70.2970">
    <property type="entry name" value="Protein of unknown function (DUF541), domain 2"/>
    <property type="match status" value="1"/>
</dbReference>
<dbReference type="Gene3D" id="3.30.110.170">
    <property type="entry name" value="Protein of unknown function (DUF541), domain 1"/>
    <property type="match status" value="1"/>
</dbReference>
<evidence type="ECO:0000313" key="3">
    <source>
        <dbReference type="Proteomes" id="UP000771797"/>
    </source>
</evidence>
<gene>
    <name evidence="2" type="ORF">A6D6_01233</name>
</gene>
<comment type="caution">
    <text evidence="2">The sequence shown here is derived from an EMBL/GenBank/DDBJ whole genome shotgun (WGS) entry which is preliminary data.</text>
</comment>
<evidence type="ECO:0000256" key="1">
    <source>
        <dbReference type="SAM" id="SignalP"/>
    </source>
</evidence>
<dbReference type="InterPro" id="IPR052022">
    <property type="entry name" value="26kDa_periplasmic_antigen"/>
</dbReference>
<dbReference type="InterPro" id="IPR007497">
    <property type="entry name" value="SIMPL/DUF541"/>
</dbReference>
<dbReference type="RefSeq" id="WP_133493303.1">
    <property type="nucleotide sequence ID" value="NZ_AQPF01000006.1"/>
</dbReference>
<reference evidence="2 3" key="1">
    <citation type="submission" date="2012-09" db="EMBL/GenBank/DDBJ databases">
        <title>Genome Sequence of alkane-degrading Bacterium Alcanivorax sp. 6-D-6.</title>
        <authorList>
            <person name="Lai Q."/>
            <person name="Shao Z."/>
        </authorList>
    </citation>
    <scope>NUCLEOTIDE SEQUENCE [LARGE SCALE GENOMIC DNA]</scope>
    <source>
        <strain evidence="2 3">6-D-6</strain>
    </source>
</reference>
<dbReference type="EMBL" id="AQPF01000006">
    <property type="protein sequence ID" value="KAF0806869.1"/>
    <property type="molecule type" value="Genomic_DNA"/>
</dbReference>
<organism evidence="2 3">
    <name type="scientific">Alcanivorax xiamenensis</name>
    <dbReference type="NCBI Taxonomy" id="1177156"/>
    <lineage>
        <taxon>Bacteria</taxon>
        <taxon>Pseudomonadati</taxon>
        <taxon>Pseudomonadota</taxon>
        <taxon>Gammaproteobacteria</taxon>
        <taxon>Oceanospirillales</taxon>
        <taxon>Alcanivoracaceae</taxon>
        <taxon>Alcanivorax</taxon>
    </lineage>
</organism>
<keyword evidence="1" id="KW-0732">Signal</keyword>
<dbReference type="PANTHER" id="PTHR34387">
    <property type="entry name" value="SLR1258 PROTEIN"/>
    <property type="match status" value="1"/>
</dbReference>
<evidence type="ECO:0000313" key="2">
    <source>
        <dbReference type="EMBL" id="KAF0806869.1"/>
    </source>
</evidence>
<name>A0ABQ6YAX1_9GAMM</name>
<feature type="chain" id="PRO_5046969166" evidence="1">
    <location>
        <begin position="22"/>
        <end position="232"/>
    </location>
</feature>
<keyword evidence="3" id="KW-1185">Reference proteome</keyword>